<evidence type="ECO:0000256" key="6">
    <source>
        <dbReference type="ARBA" id="ARBA00023033"/>
    </source>
</evidence>
<keyword evidence="4 8" id="KW-0560">Oxidoreductase</keyword>
<dbReference type="GO" id="GO:0005506">
    <property type="term" value="F:iron ion binding"/>
    <property type="evidence" value="ECO:0007669"/>
    <property type="project" value="InterPro"/>
</dbReference>
<evidence type="ECO:0000313" key="10">
    <source>
        <dbReference type="Proteomes" id="UP000251891"/>
    </source>
</evidence>
<keyword evidence="10" id="KW-1185">Reference proteome</keyword>
<dbReference type="GO" id="GO:0004497">
    <property type="term" value="F:monooxygenase activity"/>
    <property type="evidence" value="ECO:0007669"/>
    <property type="project" value="UniProtKB-KW"/>
</dbReference>
<dbReference type="InterPro" id="IPR036396">
    <property type="entry name" value="Cyt_P450_sf"/>
</dbReference>
<name>A0A365HA08_9ACTN</name>
<dbReference type="Pfam" id="PF00067">
    <property type="entry name" value="p450"/>
    <property type="match status" value="1"/>
</dbReference>
<evidence type="ECO:0000256" key="5">
    <source>
        <dbReference type="ARBA" id="ARBA00023004"/>
    </source>
</evidence>
<comment type="cofactor">
    <cofactor evidence="7">
        <name>heme</name>
        <dbReference type="ChEBI" id="CHEBI:30413"/>
    </cofactor>
</comment>
<dbReference type="Gene3D" id="1.10.630.10">
    <property type="entry name" value="Cytochrome P450"/>
    <property type="match status" value="1"/>
</dbReference>
<proteinExistence type="inferred from homology"/>
<dbReference type="InterPro" id="IPR017972">
    <property type="entry name" value="Cyt_P450_CS"/>
</dbReference>
<keyword evidence="2 7" id="KW-0349">Heme</keyword>
<dbReference type="PRINTS" id="PR00385">
    <property type="entry name" value="P450"/>
</dbReference>
<gene>
    <name evidence="9" type="ORF">DPM19_08845</name>
</gene>
<dbReference type="OrthoDB" id="3217230at2"/>
<evidence type="ECO:0000256" key="4">
    <source>
        <dbReference type="ARBA" id="ARBA00023002"/>
    </source>
</evidence>
<evidence type="ECO:0000313" key="9">
    <source>
        <dbReference type="EMBL" id="RAY15859.1"/>
    </source>
</evidence>
<dbReference type="PROSITE" id="PS00086">
    <property type="entry name" value="CYTOCHROME_P450"/>
    <property type="match status" value="1"/>
</dbReference>
<dbReference type="Proteomes" id="UP000251891">
    <property type="component" value="Unassembled WGS sequence"/>
</dbReference>
<comment type="caution">
    <text evidence="9">The sequence shown here is derived from an EMBL/GenBank/DDBJ whole genome shotgun (WGS) entry which is preliminary data.</text>
</comment>
<dbReference type="InterPro" id="IPR002401">
    <property type="entry name" value="Cyt_P450_E_grp-I"/>
</dbReference>
<evidence type="ECO:0000256" key="8">
    <source>
        <dbReference type="RuleBase" id="RU000461"/>
    </source>
</evidence>
<keyword evidence="6 8" id="KW-0503">Monooxygenase</keyword>
<dbReference type="GO" id="GO:0020037">
    <property type="term" value="F:heme binding"/>
    <property type="evidence" value="ECO:0007669"/>
    <property type="project" value="InterPro"/>
</dbReference>
<dbReference type="EMBL" id="QLYX01000003">
    <property type="protein sequence ID" value="RAY15859.1"/>
    <property type="molecule type" value="Genomic_DNA"/>
</dbReference>
<evidence type="ECO:0000256" key="2">
    <source>
        <dbReference type="ARBA" id="ARBA00022617"/>
    </source>
</evidence>
<evidence type="ECO:0000256" key="7">
    <source>
        <dbReference type="PIRSR" id="PIRSR602401-1"/>
    </source>
</evidence>
<reference evidence="9 10" key="1">
    <citation type="submission" date="2018-06" db="EMBL/GenBank/DDBJ databases">
        <title>Actinomadura craniellae sp. nov. isolated from marine sponge Craniella sp.</title>
        <authorList>
            <person name="Li L."/>
            <person name="Xu Q.H."/>
            <person name="Lin H.W."/>
            <person name="Lu Y.H."/>
        </authorList>
    </citation>
    <scope>NUCLEOTIDE SEQUENCE [LARGE SCALE GENOMIC DNA]</scope>
    <source>
        <strain evidence="9 10">LHW63021</strain>
    </source>
</reference>
<dbReference type="InterPro" id="IPR050196">
    <property type="entry name" value="Cytochrome_P450_Monoox"/>
</dbReference>
<feature type="binding site" description="axial binding residue" evidence="7">
    <location>
        <position position="397"/>
    </location>
    <ligand>
        <name>heme</name>
        <dbReference type="ChEBI" id="CHEBI:30413"/>
    </ligand>
    <ligandPart>
        <name>Fe</name>
        <dbReference type="ChEBI" id="CHEBI:18248"/>
    </ligandPart>
</feature>
<protein>
    <submittedName>
        <fullName evidence="9">Cytochrome P450</fullName>
    </submittedName>
</protein>
<keyword evidence="3 7" id="KW-0479">Metal-binding</keyword>
<dbReference type="PRINTS" id="PR00463">
    <property type="entry name" value="EP450I"/>
</dbReference>
<dbReference type="InterPro" id="IPR001128">
    <property type="entry name" value="Cyt_P450"/>
</dbReference>
<keyword evidence="5 7" id="KW-0408">Iron</keyword>
<evidence type="ECO:0000256" key="3">
    <source>
        <dbReference type="ARBA" id="ARBA00022723"/>
    </source>
</evidence>
<dbReference type="PANTHER" id="PTHR24291">
    <property type="entry name" value="CYTOCHROME P450 FAMILY 4"/>
    <property type="match status" value="1"/>
</dbReference>
<dbReference type="GO" id="GO:0016705">
    <property type="term" value="F:oxidoreductase activity, acting on paired donors, with incorporation or reduction of molecular oxygen"/>
    <property type="evidence" value="ECO:0007669"/>
    <property type="project" value="InterPro"/>
</dbReference>
<accession>A0A365HA08</accession>
<sequence>MSTDPRARPARTVPLRRLAPGFLRDPLAAFEKVGTDASGEIIRLNAGTFRPYLVTDPDHVQHVLRGNSANYRRKGMFWNALERLLGDGILGDGPTWEHSRRNLQPVFTSRNVTSLTERMAETVNQAVDQMAWRGRSGRTVEASQEMNSVVNQTVIKIFFGDRISQQGNALLVPAFETIVHSIAFRLLLPFVPNAVPLPGDRAFLRSVKTVDSVVYPVIREVRRLDDGGDDVIATLCRVRGPDGEPLTDRQIRDDVVSMLGAGTETTSVALTWLWPALEANPEVAETLYEEIDRVVGSDPVGPQHLPDLEYTRMVIQELLRLFPVGWLFPRTAVGSDVIDGVKIEAGATMLFSPLITHHLESIWPDPLTFDPERFRPENARNRHRYAYFPFGGGQHQCLGMHVFNIEAQLIVAAILSRFRPKLTDPRPVKGRIAATVRPRDKIGMTLQPVIRTGHPA</sequence>
<dbReference type="AlphaFoldDB" id="A0A365HA08"/>
<dbReference type="SUPFAM" id="SSF48264">
    <property type="entry name" value="Cytochrome P450"/>
    <property type="match status" value="1"/>
</dbReference>
<dbReference type="PANTHER" id="PTHR24291:SF50">
    <property type="entry name" value="BIFUNCTIONAL ALBAFLAVENONE MONOOXYGENASE_TERPENE SYNTHASE"/>
    <property type="match status" value="1"/>
</dbReference>
<dbReference type="RefSeq" id="WP_111864618.1">
    <property type="nucleotide sequence ID" value="NZ_QLYX01000003.1"/>
</dbReference>
<organism evidence="9 10">
    <name type="scientific">Actinomadura craniellae</name>
    <dbReference type="NCBI Taxonomy" id="2231787"/>
    <lineage>
        <taxon>Bacteria</taxon>
        <taxon>Bacillati</taxon>
        <taxon>Actinomycetota</taxon>
        <taxon>Actinomycetes</taxon>
        <taxon>Streptosporangiales</taxon>
        <taxon>Thermomonosporaceae</taxon>
        <taxon>Actinomadura</taxon>
    </lineage>
</organism>
<comment type="similarity">
    <text evidence="1 8">Belongs to the cytochrome P450 family.</text>
</comment>
<evidence type="ECO:0000256" key="1">
    <source>
        <dbReference type="ARBA" id="ARBA00010617"/>
    </source>
</evidence>